<dbReference type="InterPro" id="IPR008979">
    <property type="entry name" value="Galactose-bd-like_sf"/>
</dbReference>
<evidence type="ECO:0000313" key="5">
    <source>
        <dbReference type="Proteomes" id="UP000325787"/>
    </source>
</evidence>
<dbReference type="InterPro" id="IPR038637">
    <property type="entry name" value="NPCBM_sf"/>
</dbReference>
<evidence type="ECO:0000259" key="3">
    <source>
        <dbReference type="Pfam" id="PF08305"/>
    </source>
</evidence>
<dbReference type="Proteomes" id="UP000325787">
    <property type="component" value="Chromosome"/>
</dbReference>
<dbReference type="EMBL" id="CP034550">
    <property type="protein sequence ID" value="QFZ18672.1"/>
    <property type="molecule type" value="Genomic_DNA"/>
</dbReference>
<accession>A0A5Q0GZ60</accession>
<feature type="region of interest" description="Disordered" evidence="1">
    <location>
        <begin position="95"/>
        <end position="134"/>
    </location>
</feature>
<reference evidence="5" key="1">
    <citation type="journal article" date="2021" name="Curr. Microbiol.">
        <title>Complete genome of nocamycin-producing strain Saccharothrix syringae NRRL B-16468 reveals the biosynthetic potential for secondary metabolites.</title>
        <authorList>
            <person name="Mo X."/>
            <person name="Yang S."/>
        </authorList>
    </citation>
    <scope>NUCLEOTIDE SEQUENCE [LARGE SCALE GENOMIC DNA]</scope>
    <source>
        <strain evidence="5">ATCC 51364 / DSM 43886 / JCM 6844 / KCTC 9398 / NBRC 14523 / NRRL B-16468 / INA 2240</strain>
    </source>
</reference>
<protein>
    <recommendedName>
        <fullName evidence="3">Glycosyl hydrolase family 98 putative carbohydrate-binding module domain-containing protein</fullName>
    </recommendedName>
</protein>
<evidence type="ECO:0000256" key="1">
    <source>
        <dbReference type="SAM" id="MobiDB-lite"/>
    </source>
</evidence>
<name>A0A5Q0GZ60_SACSY</name>
<gene>
    <name evidence="4" type="ORF">EKG83_15435</name>
</gene>
<keyword evidence="2" id="KW-1133">Transmembrane helix</keyword>
<keyword evidence="2" id="KW-0812">Transmembrane</keyword>
<feature type="domain" description="Glycosyl hydrolase family 98 putative carbohydrate-binding module" evidence="3">
    <location>
        <begin position="191"/>
        <end position="262"/>
    </location>
</feature>
<dbReference type="Gene3D" id="2.60.120.1060">
    <property type="entry name" value="NPCBM/NEW2 domain"/>
    <property type="match status" value="1"/>
</dbReference>
<dbReference type="InterPro" id="IPR013222">
    <property type="entry name" value="Glyco_hyd_98_carb-bd"/>
</dbReference>
<feature type="compositionally biased region" description="Low complexity" evidence="1">
    <location>
        <begin position="117"/>
        <end position="129"/>
    </location>
</feature>
<feature type="transmembrane region" description="Helical" evidence="2">
    <location>
        <begin position="69"/>
        <end position="91"/>
    </location>
</feature>
<dbReference type="RefSeq" id="WP_033433168.1">
    <property type="nucleotide sequence ID" value="NZ_CP034550.1"/>
</dbReference>
<organism evidence="4 5">
    <name type="scientific">Saccharothrix syringae</name>
    <name type="common">Nocardiopsis syringae</name>
    <dbReference type="NCBI Taxonomy" id="103733"/>
    <lineage>
        <taxon>Bacteria</taxon>
        <taxon>Bacillati</taxon>
        <taxon>Actinomycetota</taxon>
        <taxon>Actinomycetes</taxon>
        <taxon>Pseudonocardiales</taxon>
        <taxon>Pseudonocardiaceae</taxon>
        <taxon>Saccharothrix</taxon>
    </lineage>
</organism>
<keyword evidence="2" id="KW-0472">Membrane</keyword>
<dbReference type="SUPFAM" id="SSF49785">
    <property type="entry name" value="Galactose-binding domain-like"/>
    <property type="match status" value="1"/>
</dbReference>
<dbReference type="Pfam" id="PF08305">
    <property type="entry name" value="NPCBM"/>
    <property type="match status" value="1"/>
</dbReference>
<evidence type="ECO:0000313" key="4">
    <source>
        <dbReference type="EMBL" id="QFZ18672.1"/>
    </source>
</evidence>
<dbReference type="KEGG" id="ssyi:EKG83_15435"/>
<feature type="transmembrane region" description="Helical" evidence="2">
    <location>
        <begin position="37"/>
        <end position="57"/>
    </location>
</feature>
<dbReference type="AlphaFoldDB" id="A0A5Q0GZ60"/>
<keyword evidence="5" id="KW-1185">Reference proteome</keyword>
<feature type="transmembrane region" description="Helical" evidence="2">
    <location>
        <begin position="12"/>
        <end position="31"/>
    </location>
</feature>
<proteinExistence type="predicted"/>
<evidence type="ECO:0000256" key="2">
    <source>
        <dbReference type="SAM" id="Phobius"/>
    </source>
</evidence>
<sequence>MNQQAPAKRPNPLLPGTGLVADVSAVVALVLTLTTTSATVVAVAAGVAVIASAGYLWSYRDVPLGGKGFLAVVALAVAVATASIALTRLFLDPAVTGPSDTEGGTPRSTTSRPAAVTGTNTTGQPTTSTDQAGPAERSLLSLTPQEEDYVHLPITINGTTYSQAKVGKPFSNYAMDRVVDEEYTVPPAVSTIFRSRIGVADDAPTGASVTFTITVDGRPVATKVVTRGTIDDIEADISGQTRFGISAENESSEPALAAWIDPVIVSRT</sequence>